<keyword evidence="2" id="KW-1185">Reference proteome</keyword>
<accession>A0A8T0FRV1</accession>
<evidence type="ECO:0000313" key="2">
    <source>
        <dbReference type="Proteomes" id="UP000807504"/>
    </source>
</evidence>
<dbReference type="EMBL" id="JABXBU010000011">
    <property type="protein sequence ID" value="KAF8791443.1"/>
    <property type="molecule type" value="Genomic_DNA"/>
</dbReference>
<dbReference type="AlphaFoldDB" id="A0A8T0FRV1"/>
<sequence length="85" mass="9902">MFSFVRVLQSIQQTVIQFPGYMDYSLWLIIDKRHAEAKSSQKMQTRRDFDILGGGKISITYMSDSRVVKVPHLDRLRTSESQYDG</sequence>
<dbReference type="Proteomes" id="UP000807504">
    <property type="component" value="Unassembled WGS sequence"/>
</dbReference>
<protein>
    <submittedName>
        <fullName evidence="1">Uncharacterized protein</fullName>
    </submittedName>
</protein>
<comment type="caution">
    <text evidence="1">The sequence shown here is derived from an EMBL/GenBank/DDBJ whole genome shotgun (WGS) entry which is preliminary data.</text>
</comment>
<proteinExistence type="predicted"/>
<reference evidence="1" key="2">
    <citation type="submission" date="2020-06" db="EMBL/GenBank/DDBJ databases">
        <authorList>
            <person name="Sheffer M."/>
        </authorList>
    </citation>
    <scope>NUCLEOTIDE SEQUENCE</scope>
</reference>
<organism evidence="1 2">
    <name type="scientific">Argiope bruennichi</name>
    <name type="common">Wasp spider</name>
    <name type="synonym">Aranea bruennichi</name>
    <dbReference type="NCBI Taxonomy" id="94029"/>
    <lineage>
        <taxon>Eukaryota</taxon>
        <taxon>Metazoa</taxon>
        <taxon>Ecdysozoa</taxon>
        <taxon>Arthropoda</taxon>
        <taxon>Chelicerata</taxon>
        <taxon>Arachnida</taxon>
        <taxon>Araneae</taxon>
        <taxon>Araneomorphae</taxon>
        <taxon>Entelegynae</taxon>
        <taxon>Araneoidea</taxon>
        <taxon>Araneidae</taxon>
        <taxon>Argiope</taxon>
    </lineage>
</organism>
<gene>
    <name evidence="1" type="ORF">HNY73_006304</name>
</gene>
<evidence type="ECO:0000313" key="1">
    <source>
        <dbReference type="EMBL" id="KAF8791443.1"/>
    </source>
</evidence>
<name>A0A8T0FRV1_ARGBR</name>
<reference evidence="1" key="1">
    <citation type="journal article" date="2020" name="bioRxiv">
        <title>Chromosome-level reference genome of the European wasp spider Argiope bruennichi: a resource for studies on range expansion and evolutionary adaptation.</title>
        <authorList>
            <person name="Sheffer M.M."/>
            <person name="Hoppe A."/>
            <person name="Krehenwinkel H."/>
            <person name="Uhl G."/>
            <person name="Kuss A.W."/>
            <person name="Jensen L."/>
            <person name="Jensen C."/>
            <person name="Gillespie R.G."/>
            <person name="Hoff K.J."/>
            <person name="Prost S."/>
        </authorList>
    </citation>
    <scope>NUCLEOTIDE SEQUENCE</scope>
</reference>